<evidence type="ECO:0000313" key="1">
    <source>
        <dbReference type="EMBL" id="KAH3856028.1"/>
    </source>
</evidence>
<comment type="caution">
    <text evidence="1">The sequence shown here is derived from an EMBL/GenBank/DDBJ whole genome shotgun (WGS) entry which is preliminary data.</text>
</comment>
<proteinExistence type="predicted"/>
<dbReference type="Gene3D" id="2.10.90.10">
    <property type="entry name" value="Cystine-knot cytokines"/>
    <property type="match status" value="1"/>
</dbReference>
<dbReference type="PANTHER" id="PTHR39940">
    <property type="entry name" value="PROTHORACICOTROPIC HORMONE, ISOFORM F"/>
    <property type="match status" value="1"/>
</dbReference>
<dbReference type="Proteomes" id="UP000828390">
    <property type="component" value="Unassembled WGS sequence"/>
</dbReference>
<dbReference type="EMBL" id="JAIWYP010000003">
    <property type="protein sequence ID" value="KAH3856028.1"/>
    <property type="molecule type" value="Genomic_DNA"/>
</dbReference>
<keyword evidence="2" id="KW-1185">Reference proteome</keyword>
<reference evidence="1" key="2">
    <citation type="submission" date="2020-11" db="EMBL/GenBank/DDBJ databases">
        <authorList>
            <person name="McCartney M.A."/>
            <person name="Auch B."/>
            <person name="Kono T."/>
            <person name="Mallez S."/>
            <person name="Becker A."/>
            <person name="Gohl D.M."/>
            <person name="Silverstein K.A.T."/>
            <person name="Koren S."/>
            <person name="Bechman K.B."/>
            <person name="Herman A."/>
            <person name="Abrahante J.E."/>
            <person name="Garbe J."/>
        </authorList>
    </citation>
    <scope>NUCLEOTIDE SEQUENCE</scope>
    <source>
        <strain evidence="1">Duluth1</strain>
        <tissue evidence="1">Whole animal</tissue>
    </source>
</reference>
<dbReference type="InterPro" id="IPR052876">
    <property type="entry name" value="Insect_Hormone_Regulators"/>
</dbReference>
<dbReference type="AlphaFoldDB" id="A0A9D4LCM4"/>
<protein>
    <recommendedName>
        <fullName evidence="3">Prothoracicotropic hormone</fullName>
    </recommendedName>
</protein>
<dbReference type="PANTHER" id="PTHR39940:SF1">
    <property type="entry name" value="PROTHORACICOTROPIC HORMONE, ISOFORM F"/>
    <property type="match status" value="1"/>
</dbReference>
<dbReference type="InterPro" id="IPR029034">
    <property type="entry name" value="Cystine-knot_cytokine"/>
</dbReference>
<evidence type="ECO:0008006" key="3">
    <source>
        <dbReference type="Google" id="ProtNLM"/>
    </source>
</evidence>
<gene>
    <name evidence="1" type="ORF">DPMN_098608</name>
</gene>
<sequence>MVAVVSTAILSYLCTTETHATRLIRSRVGSNLETSRLYLSNHRARYAAGMPTHNEDNNNNQTSDRSVCGYPKPSDWHCESNYRWKDLGRLHYPRFIKEVVCSSSTCYAGFFSCRPVFYQINVLSVKEPDDDFTASNSVLPITLRSMWKFDIMDIAVGCQCAQ</sequence>
<evidence type="ECO:0000313" key="2">
    <source>
        <dbReference type="Proteomes" id="UP000828390"/>
    </source>
</evidence>
<dbReference type="SUPFAM" id="SSF57501">
    <property type="entry name" value="Cystine-knot cytokines"/>
    <property type="match status" value="1"/>
</dbReference>
<reference evidence="1" key="1">
    <citation type="journal article" date="2019" name="bioRxiv">
        <title>The Genome of the Zebra Mussel, Dreissena polymorpha: A Resource for Invasive Species Research.</title>
        <authorList>
            <person name="McCartney M.A."/>
            <person name="Auch B."/>
            <person name="Kono T."/>
            <person name="Mallez S."/>
            <person name="Zhang Y."/>
            <person name="Obille A."/>
            <person name="Becker A."/>
            <person name="Abrahante J.E."/>
            <person name="Garbe J."/>
            <person name="Badalamenti J.P."/>
            <person name="Herman A."/>
            <person name="Mangelson H."/>
            <person name="Liachko I."/>
            <person name="Sullivan S."/>
            <person name="Sone E.D."/>
            <person name="Koren S."/>
            <person name="Silverstein K.A.T."/>
            <person name="Beckman K.B."/>
            <person name="Gohl D.M."/>
        </authorList>
    </citation>
    <scope>NUCLEOTIDE SEQUENCE</scope>
    <source>
        <strain evidence="1">Duluth1</strain>
        <tissue evidence="1">Whole animal</tissue>
    </source>
</reference>
<organism evidence="1 2">
    <name type="scientific">Dreissena polymorpha</name>
    <name type="common">Zebra mussel</name>
    <name type="synonym">Mytilus polymorpha</name>
    <dbReference type="NCBI Taxonomy" id="45954"/>
    <lineage>
        <taxon>Eukaryota</taxon>
        <taxon>Metazoa</taxon>
        <taxon>Spiralia</taxon>
        <taxon>Lophotrochozoa</taxon>
        <taxon>Mollusca</taxon>
        <taxon>Bivalvia</taxon>
        <taxon>Autobranchia</taxon>
        <taxon>Heteroconchia</taxon>
        <taxon>Euheterodonta</taxon>
        <taxon>Imparidentia</taxon>
        <taxon>Neoheterodontei</taxon>
        <taxon>Myida</taxon>
        <taxon>Dreissenoidea</taxon>
        <taxon>Dreissenidae</taxon>
        <taxon>Dreissena</taxon>
    </lineage>
</organism>
<dbReference type="GO" id="GO:0005102">
    <property type="term" value="F:signaling receptor binding"/>
    <property type="evidence" value="ECO:0007669"/>
    <property type="project" value="TreeGrafter"/>
</dbReference>
<name>A0A9D4LCM4_DREPO</name>
<accession>A0A9D4LCM4</accession>